<evidence type="ECO:0000313" key="4">
    <source>
        <dbReference type="Proteomes" id="UP000249254"/>
    </source>
</evidence>
<dbReference type="Pfam" id="PF13439">
    <property type="entry name" value="Glyco_transf_4"/>
    <property type="match status" value="1"/>
</dbReference>
<name>A0A328ALX2_9CAUL</name>
<dbReference type="AlphaFoldDB" id="A0A328ALX2"/>
<dbReference type="PANTHER" id="PTHR45947">
    <property type="entry name" value="SULFOQUINOVOSYL TRANSFERASE SQD2"/>
    <property type="match status" value="1"/>
</dbReference>
<dbReference type="Proteomes" id="UP000249254">
    <property type="component" value="Unassembled WGS sequence"/>
</dbReference>
<dbReference type="EMBL" id="QFYQ01000001">
    <property type="protein sequence ID" value="RAK54996.1"/>
    <property type="molecule type" value="Genomic_DNA"/>
</dbReference>
<organism evidence="3 4">
    <name type="scientific">Phenylobacterium soli</name>
    <dbReference type="NCBI Taxonomy" id="2170551"/>
    <lineage>
        <taxon>Bacteria</taxon>
        <taxon>Pseudomonadati</taxon>
        <taxon>Pseudomonadota</taxon>
        <taxon>Alphaproteobacteria</taxon>
        <taxon>Caulobacterales</taxon>
        <taxon>Caulobacteraceae</taxon>
        <taxon>Phenylobacterium</taxon>
    </lineage>
</organism>
<dbReference type="CDD" id="cd03801">
    <property type="entry name" value="GT4_PimA-like"/>
    <property type="match status" value="1"/>
</dbReference>
<feature type="domain" description="Glycosyltransferase subfamily 4-like N-terminal" evidence="1">
    <location>
        <begin position="22"/>
        <end position="172"/>
    </location>
</feature>
<comment type="caution">
    <text evidence="3">The sequence shown here is derived from an EMBL/GenBank/DDBJ whole genome shotgun (WGS) entry which is preliminary data.</text>
</comment>
<dbReference type="PANTHER" id="PTHR45947:SF3">
    <property type="entry name" value="SULFOQUINOVOSYL TRANSFERASE SQD2"/>
    <property type="match status" value="1"/>
</dbReference>
<keyword evidence="4" id="KW-1185">Reference proteome</keyword>
<gene>
    <name evidence="3" type="ORF">DJ017_10890</name>
</gene>
<dbReference type="GO" id="GO:0016757">
    <property type="term" value="F:glycosyltransferase activity"/>
    <property type="evidence" value="ECO:0007669"/>
    <property type="project" value="TreeGrafter"/>
</dbReference>
<dbReference type="OrthoDB" id="9813806at2"/>
<dbReference type="InterPro" id="IPR028098">
    <property type="entry name" value="Glyco_trans_4-like_N"/>
</dbReference>
<dbReference type="Gene3D" id="3.40.50.2000">
    <property type="entry name" value="Glycogen Phosphorylase B"/>
    <property type="match status" value="2"/>
</dbReference>
<dbReference type="InterPro" id="IPR055259">
    <property type="entry name" value="YkvP/CgeB_Glyco_trans-like"/>
</dbReference>
<keyword evidence="3" id="KW-0808">Transferase</keyword>
<dbReference type="RefSeq" id="WP_111528746.1">
    <property type="nucleotide sequence ID" value="NZ_JBHRSG010000004.1"/>
</dbReference>
<protein>
    <submittedName>
        <fullName evidence="3">Glycosyltransferase</fullName>
    </submittedName>
</protein>
<evidence type="ECO:0000259" key="1">
    <source>
        <dbReference type="Pfam" id="PF13439"/>
    </source>
</evidence>
<reference evidence="4" key="1">
    <citation type="submission" date="2018-05" db="EMBL/GenBank/DDBJ databases">
        <authorList>
            <person name="Li X."/>
        </authorList>
    </citation>
    <scope>NUCLEOTIDE SEQUENCE [LARGE SCALE GENOMIC DNA]</scope>
    <source>
        <strain evidence="4">LX32</strain>
    </source>
</reference>
<accession>A0A328ALX2</accession>
<dbReference type="SUPFAM" id="SSF53756">
    <property type="entry name" value="UDP-Glycosyltransferase/glycogen phosphorylase"/>
    <property type="match status" value="1"/>
</dbReference>
<evidence type="ECO:0000313" key="3">
    <source>
        <dbReference type="EMBL" id="RAK54996.1"/>
    </source>
</evidence>
<proteinExistence type="predicted"/>
<dbReference type="InterPro" id="IPR050194">
    <property type="entry name" value="Glycosyltransferase_grp1"/>
</dbReference>
<sequence length="370" mass="40719">MKIVYFTHSLASCWNHGNAHFLRGVLRELIRRGHAVSVYEPQGAWSLQNLLADHGEGGLDAYRAAYPELSSTAFGPRFDLAEALDGADLVIVHEWNEPALVARIGEARARGGRFTLLFHDTHHRAVSDPDAIRAFDLSGYDGVLAFGETLAEVYRRWGWKGRVFVWHEAADIALFHPPAAERQRDGLVWIGNWGDGERTAELEEFLLAPGQDAGLSLDVFGVRYPDEAKALLARYGARYRGWLPNARAPEVFGRALATVHVPRRFYVDLLPGIPTIRVFEALACGVPLVSAPWSDAEGLFRPGEDFLVAEDGAQMRACLNRLAADADLRASLVRSGLETIRARHTCAHRAEELLAIAARLGAAELVGETA</sequence>
<dbReference type="Pfam" id="PF13524">
    <property type="entry name" value="Glyco_trans_1_2"/>
    <property type="match status" value="1"/>
</dbReference>
<feature type="domain" description="Spore protein YkvP/CgeB glycosyl transferase-like" evidence="2">
    <location>
        <begin position="204"/>
        <end position="355"/>
    </location>
</feature>
<evidence type="ECO:0000259" key="2">
    <source>
        <dbReference type="Pfam" id="PF13524"/>
    </source>
</evidence>